<dbReference type="AlphaFoldDB" id="A0A9Q1GTZ3"/>
<accession>A0A9Q1GTZ3</accession>
<comment type="caution">
    <text evidence="2">The sequence shown here is derived from an EMBL/GenBank/DDBJ whole genome shotgun (WGS) entry which is preliminary data.</text>
</comment>
<gene>
    <name evidence="2" type="ORF">Cgig2_021919</name>
</gene>
<protein>
    <submittedName>
        <fullName evidence="2">Uncharacterized protein</fullName>
    </submittedName>
</protein>
<proteinExistence type="predicted"/>
<feature type="region of interest" description="Disordered" evidence="1">
    <location>
        <begin position="151"/>
        <end position="170"/>
    </location>
</feature>
<reference evidence="2" key="1">
    <citation type="submission" date="2022-04" db="EMBL/GenBank/DDBJ databases">
        <title>Carnegiea gigantea Genome sequencing and assembly v2.</title>
        <authorList>
            <person name="Copetti D."/>
            <person name="Sanderson M.J."/>
            <person name="Burquez A."/>
            <person name="Wojciechowski M.F."/>
        </authorList>
    </citation>
    <scope>NUCLEOTIDE SEQUENCE</scope>
    <source>
        <strain evidence="2">SGP5-SGP5p</strain>
        <tissue evidence="2">Aerial part</tissue>
    </source>
</reference>
<name>A0A9Q1GTZ3_9CARY</name>
<organism evidence="2 3">
    <name type="scientific">Carnegiea gigantea</name>
    <dbReference type="NCBI Taxonomy" id="171969"/>
    <lineage>
        <taxon>Eukaryota</taxon>
        <taxon>Viridiplantae</taxon>
        <taxon>Streptophyta</taxon>
        <taxon>Embryophyta</taxon>
        <taxon>Tracheophyta</taxon>
        <taxon>Spermatophyta</taxon>
        <taxon>Magnoliopsida</taxon>
        <taxon>eudicotyledons</taxon>
        <taxon>Gunneridae</taxon>
        <taxon>Pentapetalae</taxon>
        <taxon>Caryophyllales</taxon>
        <taxon>Cactineae</taxon>
        <taxon>Cactaceae</taxon>
        <taxon>Cactoideae</taxon>
        <taxon>Echinocereeae</taxon>
        <taxon>Carnegiea</taxon>
    </lineage>
</organism>
<feature type="compositionally biased region" description="Basic residues" evidence="1">
    <location>
        <begin position="159"/>
        <end position="170"/>
    </location>
</feature>
<dbReference type="EMBL" id="JAKOGI010001489">
    <property type="protein sequence ID" value="KAJ8425356.1"/>
    <property type="molecule type" value="Genomic_DNA"/>
</dbReference>
<sequence length="170" mass="18720">MQQQQSWSKTPGNRLCVGGDAIELLDDNEILVALEDAGDAEAAEEDDAGDEGAAQSKCGEGSKREGCDDGNDLGKKMDHHKTEMLKWKNGVGERIEQKLADTYKKIGCIAAIECYSLMLGEYSVELTNSRRLWTGLVVGEDELDEDYNQCILPSNNGRHPGRTPSKRRES</sequence>
<dbReference type="Proteomes" id="UP001153076">
    <property type="component" value="Unassembled WGS sequence"/>
</dbReference>
<evidence type="ECO:0000256" key="1">
    <source>
        <dbReference type="SAM" id="MobiDB-lite"/>
    </source>
</evidence>
<evidence type="ECO:0000313" key="3">
    <source>
        <dbReference type="Proteomes" id="UP001153076"/>
    </source>
</evidence>
<feature type="compositionally biased region" description="Acidic residues" evidence="1">
    <location>
        <begin position="36"/>
        <end position="50"/>
    </location>
</feature>
<keyword evidence="3" id="KW-1185">Reference proteome</keyword>
<feature type="region of interest" description="Disordered" evidence="1">
    <location>
        <begin position="36"/>
        <end position="75"/>
    </location>
</feature>
<evidence type="ECO:0000313" key="2">
    <source>
        <dbReference type="EMBL" id="KAJ8425356.1"/>
    </source>
</evidence>
<feature type="compositionally biased region" description="Basic and acidic residues" evidence="1">
    <location>
        <begin position="60"/>
        <end position="75"/>
    </location>
</feature>